<comment type="caution">
    <text evidence="1">The sequence shown here is derived from an EMBL/GenBank/DDBJ whole genome shotgun (WGS) entry which is preliminary data.</text>
</comment>
<sequence length="184" mass="21718">MTGYFFLHLWRFHITTLHQKYPDFVSIKQNFLADQSFAIFSSLCESMVLLVKAHRDYYPQVPFLPWLHGSESCEHFFGVARQINPDFDFAELIQMLPKISQYTKALRNGKLNFDKERSVREGYLFDYTSELDKLSLEKLRLWPNDKQISDTIHHSYRLAQDLAEYVGMIQPFDISVDIDTPQIL</sequence>
<dbReference type="EMBL" id="LLXJ01006061">
    <property type="protein sequence ID" value="PKB94442.1"/>
    <property type="molecule type" value="Genomic_DNA"/>
</dbReference>
<gene>
    <name evidence="2" type="ORF">RhiirA5_302040</name>
    <name evidence="1" type="ORF">RhiirA5_303390</name>
</gene>
<reference evidence="1 3" key="1">
    <citation type="submission" date="2016-04" db="EMBL/GenBank/DDBJ databases">
        <title>Genome analyses suggest a sexual origin of heterokaryosis in a supposedly ancient asexual fungus.</title>
        <authorList>
            <person name="Ropars J."/>
            <person name="Sedzielewska K."/>
            <person name="Noel J."/>
            <person name="Charron P."/>
            <person name="Farinelli L."/>
            <person name="Marton T."/>
            <person name="Kruger M."/>
            <person name="Pelin A."/>
            <person name="Brachmann A."/>
            <person name="Corradi N."/>
        </authorList>
    </citation>
    <scope>NUCLEOTIDE SEQUENCE [LARGE SCALE GENOMIC DNA]</scope>
    <source>
        <strain evidence="1 3">A5</strain>
    </source>
</reference>
<accession>A0A2N0NIQ0</accession>
<dbReference type="Proteomes" id="UP000232722">
    <property type="component" value="Unassembled WGS sequence"/>
</dbReference>
<evidence type="ECO:0000313" key="3">
    <source>
        <dbReference type="Proteomes" id="UP000232722"/>
    </source>
</evidence>
<dbReference type="VEuPathDB" id="FungiDB:RhiirFUN_014654"/>
<evidence type="ECO:0000313" key="1">
    <source>
        <dbReference type="EMBL" id="PKB94442.1"/>
    </source>
</evidence>
<name>A0A2N0NIQ0_9GLOM</name>
<organism evidence="1 3">
    <name type="scientific">Rhizophagus irregularis</name>
    <dbReference type="NCBI Taxonomy" id="588596"/>
    <lineage>
        <taxon>Eukaryota</taxon>
        <taxon>Fungi</taxon>
        <taxon>Fungi incertae sedis</taxon>
        <taxon>Mucoromycota</taxon>
        <taxon>Glomeromycotina</taxon>
        <taxon>Glomeromycetes</taxon>
        <taxon>Glomerales</taxon>
        <taxon>Glomeraceae</taxon>
        <taxon>Rhizophagus</taxon>
    </lineage>
</organism>
<reference evidence="1 3" key="2">
    <citation type="submission" date="2017-09" db="EMBL/GenBank/DDBJ databases">
        <title>Extensive intraspecific genome diversity in a model arbuscular mycorrhizal fungus.</title>
        <authorList>
            <person name="Chen E.C."/>
            <person name="Morin E."/>
            <person name="Beaudet D."/>
            <person name="Noel J."/>
            <person name="Ndikumana S."/>
            <person name="Charron P."/>
            <person name="St-Onge C."/>
            <person name="Giorgi J."/>
            <person name="Grigoriev I.V."/>
            <person name="Roux C."/>
            <person name="Martin F.M."/>
            <person name="Corradi N."/>
        </authorList>
    </citation>
    <scope>NUCLEOTIDE SEQUENCE [LARGE SCALE GENOMIC DNA]</scope>
    <source>
        <strain evidence="1 3">A5</strain>
    </source>
</reference>
<dbReference type="EMBL" id="LLXJ01003501">
    <property type="protein sequence ID" value="PKB96980.1"/>
    <property type="molecule type" value="Genomic_DNA"/>
</dbReference>
<feature type="non-terminal residue" evidence="1">
    <location>
        <position position="184"/>
    </location>
</feature>
<evidence type="ECO:0000313" key="2">
    <source>
        <dbReference type="EMBL" id="PKB96980.1"/>
    </source>
</evidence>
<proteinExistence type="predicted"/>
<dbReference type="AlphaFoldDB" id="A0A2N0NIQ0"/>
<protein>
    <submittedName>
        <fullName evidence="1">Uncharacterized protein</fullName>
    </submittedName>
</protein>
<dbReference type="VEuPathDB" id="FungiDB:FUN_015659"/>